<dbReference type="PANTHER" id="PTHR35176">
    <property type="entry name" value="HEME OXYGENASE HI_0854-RELATED"/>
    <property type="match status" value="1"/>
</dbReference>
<dbReference type="GO" id="GO:0016627">
    <property type="term" value="F:oxidoreductase activity, acting on the CH-CH group of donors"/>
    <property type="evidence" value="ECO:0007669"/>
    <property type="project" value="TreeGrafter"/>
</dbReference>
<accession>A0A128A211</accession>
<organism evidence="2 3">
    <name type="scientific">Nitrosotalea devaniterrae</name>
    <dbReference type="NCBI Taxonomy" id="1078905"/>
    <lineage>
        <taxon>Archaea</taxon>
        <taxon>Nitrososphaerota</taxon>
        <taxon>Nitrososphaeria</taxon>
        <taxon>Nitrosotaleales</taxon>
        <taxon>Nitrosotaleaceae</taxon>
        <taxon>Nitrosotalea</taxon>
    </lineage>
</organism>
<dbReference type="KEGG" id="ndv:NDEV_0644"/>
<dbReference type="InterPro" id="IPR019965">
    <property type="entry name" value="PPOX_F420-dep_Rv2061_put"/>
</dbReference>
<reference evidence="3" key="1">
    <citation type="submission" date="2015-10" db="EMBL/GenBank/DDBJ databases">
        <authorList>
            <person name="Lehtovirta-Morley L.E."/>
            <person name="Vieille C."/>
        </authorList>
    </citation>
    <scope>NUCLEOTIDE SEQUENCE [LARGE SCALE GENOMIC DNA]</scope>
</reference>
<dbReference type="InterPro" id="IPR012349">
    <property type="entry name" value="Split_barrel_FMN-bd"/>
</dbReference>
<dbReference type="Gene3D" id="2.30.110.10">
    <property type="entry name" value="Electron Transport, Fmn-binding Protein, Chain A"/>
    <property type="match status" value="1"/>
</dbReference>
<sequence>MSSDNLAMFLNEKYLNLETYKNDGHAIRTPVWFVIENGVIYVITPSTTGKVKRLNHNKNVRIVPSNLKGKPKGDWIAKTAYFANESESEQAIKLRKKKYGLMARLVNICVYRKDIPVVIGINI</sequence>
<evidence type="ECO:0000313" key="2">
    <source>
        <dbReference type="EMBL" id="CUR51409.1"/>
    </source>
</evidence>
<gene>
    <name evidence="2" type="ORF">NDEV_0644</name>
</gene>
<dbReference type="InterPro" id="IPR052019">
    <property type="entry name" value="F420H2_bilvrd_red/Heme_oxyg"/>
</dbReference>
<protein>
    <submittedName>
        <fullName evidence="2">Putative Pyridoxamine 5'-phosphate oxidase</fullName>
    </submittedName>
</protein>
<evidence type="ECO:0000313" key="3">
    <source>
        <dbReference type="Proteomes" id="UP000196239"/>
    </source>
</evidence>
<proteinExistence type="predicted"/>
<evidence type="ECO:0000256" key="1">
    <source>
        <dbReference type="ARBA" id="ARBA00023002"/>
    </source>
</evidence>
<dbReference type="NCBIfam" id="TIGR03666">
    <property type="entry name" value="Rv2061_F420"/>
    <property type="match status" value="1"/>
</dbReference>
<name>A0A128A211_9ARCH</name>
<dbReference type="AlphaFoldDB" id="A0A128A211"/>
<dbReference type="EMBL" id="LN890280">
    <property type="protein sequence ID" value="CUR51409.1"/>
    <property type="molecule type" value="Genomic_DNA"/>
</dbReference>
<keyword evidence="3" id="KW-1185">Reference proteome</keyword>
<keyword evidence="1" id="KW-0560">Oxidoreductase</keyword>
<dbReference type="Proteomes" id="UP000196239">
    <property type="component" value="Chromosome 1"/>
</dbReference>
<dbReference type="GO" id="GO:0070967">
    <property type="term" value="F:coenzyme F420 binding"/>
    <property type="evidence" value="ECO:0007669"/>
    <property type="project" value="TreeGrafter"/>
</dbReference>
<dbReference type="SUPFAM" id="SSF50475">
    <property type="entry name" value="FMN-binding split barrel"/>
    <property type="match status" value="1"/>
</dbReference>
<dbReference type="PANTHER" id="PTHR35176:SF11">
    <property type="entry name" value="PYRIDOXAMINE 5'-PHOSPHATE OXIDASE FAMILY PROTEIN"/>
    <property type="match status" value="1"/>
</dbReference>
<dbReference type="GO" id="GO:0005829">
    <property type="term" value="C:cytosol"/>
    <property type="evidence" value="ECO:0007669"/>
    <property type="project" value="TreeGrafter"/>
</dbReference>